<feature type="domain" description="HTH tetR-type" evidence="3">
    <location>
        <begin position="6"/>
        <end position="67"/>
    </location>
</feature>
<dbReference type="EMBL" id="JFBT01000001">
    <property type="protein sequence ID" value="EXG82185.1"/>
    <property type="molecule type" value="Genomic_DNA"/>
</dbReference>
<reference evidence="4 5" key="1">
    <citation type="submission" date="2013-07" db="EMBL/GenBank/DDBJ databases">
        <authorList>
            <consortium name="DOE Joint Genome Institute"/>
            <person name="Eisen J."/>
            <person name="Huntemann M."/>
            <person name="Han J."/>
            <person name="Chen A."/>
            <person name="Kyrpides N."/>
            <person name="Mavromatis K."/>
            <person name="Markowitz V."/>
            <person name="Palaniappan K."/>
            <person name="Ivanova N."/>
            <person name="Schaumberg A."/>
            <person name="Pati A."/>
            <person name="Liolios K."/>
            <person name="Nordberg H.P."/>
            <person name="Cantor M.N."/>
            <person name="Hua S.X."/>
            <person name="Woyke T."/>
        </authorList>
    </citation>
    <scope>NUCLEOTIDE SEQUENCE [LARGE SCALE GENOMIC DNA]</scope>
    <source>
        <strain evidence="4 5">DSM 44712</strain>
    </source>
</reference>
<evidence type="ECO:0000313" key="5">
    <source>
        <dbReference type="Proteomes" id="UP000021053"/>
    </source>
</evidence>
<dbReference type="Proteomes" id="UP000021053">
    <property type="component" value="Unassembled WGS sequence"/>
</dbReference>
<dbReference type="PROSITE" id="PS50977">
    <property type="entry name" value="HTH_TETR_2"/>
    <property type="match status" value="1"/>
</dbReference>
<dbReference type="RefSeq" id="WP_035851808.1">
    <property type="nucleotide sequence ID" value="NZ_KK073874.1"/>
</dbReference>
<dbReference type="PANTHER" id="PTHR30055:SF209">
    <property type="entry name" value="POSSIBLE TRANSCRIPTIONAL REGULATORY PROTEIN (PROBABLY TETR-FAMILY)"/>
    <property type="match status" value="1"/>
</dbReference>
<dbReference type="AlphaFoldDB" id="A0A010YPS5"/>
<comment type="caution">
    <text evidence="4">The sequence shown here is derived from an EMBL/GenBank/DDBJ whole genome shotgun (WGS) entry which is preliminary data.</text>
</comment>
<evidence type="ECO:0000256" key="1">
    <source>
        <dbReference type="ARBA" id="ARBA00023125"/>
    </source>
</evidence>
<dbReference type="InterPro" id="IPR050109">
    <property type="entry name" value="HTH-type_TetR-like_transc_reg"/>
</dbReference>
<sequence length="180" mass="19554">MRADKTRNQDSVLAAAERLFDTADDPDAVSMDAIAAAAGVGKGTLFRGFGDRLGLVRALYVKRITEELDTLPTGRGLDPSDEAVELLTRMWRFKVRNRGLALALERAGRGSPYRNESYERFHAEITRLLVAAGMGPADFLAHALIAAVRADLVEHLRDQPEADTEAGLRALVHAVFAGTP</sequence>
<feature type="DNA-binding region" description="H-T-H motif" evidence="2">
    <location>
        <begin position="30"/>
        <end position="49"/>
    </location>
</feature>
<evidence type="ECO:0000259" key="3">
    <source>
        <dbReference type="PROSITE" id="PS50977"/>
    </source>
</evidence>
<keyword evidence="1 2" id="KW-0238">DNA-binding</keyword>
<dbReference type="OrthoDB" id="5190841at2"/>
<evidence type="ECO:0000313" key="4">
    <source>
        <dbReference type="EMBL" id="EXG82185.1"/>
    </source>
</evidence>
<gene>
    <name evidence="4" type="ORF">CryarDRAFT_3334</name>
</gene>
<keyword evidence="5" id="KW-1185">Reference proteome</keyword>
<protein>
    <submittedName>
        <fullName evidence="4">Transcriptional regulator</fullName>
    </submittedName>
</protein>
<dbReference type="Gene3D" id="1.10.357.10">
    <property type="entry name" value="Tetracycline Repressor, domain 2"/>
    <property type="match status" value="1"/>
</dbReference>
<dbReference type="HOGENOM" id="CLU_069356_17_2_11"/>
<dbReference type="InterPro" id="IPR009057">
    <property type="entry name" value="Homeodomain-like_sf"/>
</dbReference>
<dbReference type="PATRIC" id="fig|927661.3.peg.3292"/>
<dbReference type="Pfam" id="PF00440">
    <property type="entry name" value="TetR_N"/>
    <property type="match status" value="1"/>
</dbReference>
<proteinExistence type="predicted"/>
<organism evidence="4 5">
    <name type="scientific">Cryptosporangium arvum DSM 44712</name>
    <dbReference type="NCBI Taxonomy" id="927661"/>
    <lineage>
        <taxon>Bacteria</taxon>
        <taxon>Bacillati</taxon>
        <taxon>Actinomycetota</taxon>
        <taxon>Actinomycetes</taxon>
        <taxon>Cryptosporangiales</taxon>
        <taxon>Cryptosporangiaceae</taxon>
        <taxon>Cryptosporangium</taxon>
    </lineage>
</organism>
<dbReference type="GO" id="GO:0003700">
    <property type="term" value="F:DNA-binding transcription factor activity"/>
    <property type="evidence" value="ECO:0007669"/>
    <property type="project" value="TreeGrafter"/>
</dbReference>
<dbReference type="InterPro" id="IPR001647">
    <property type="entry name" value="HTH_TetR"/>
</dbReference>
<dbReference type="PANTHER" id="PTHR30055">
    <property type="entry name" value="HTH-TYPE TRANSCRIPTIONAL REGULATOR RUTR"/>
    <property type="match status" value="1"/>
</dbReference>
<accession>A0A010YPS5</accession>
<name>A0A010YPS5_9ACTN</name>
<dbReference type="GO" id="GO:0000976">
    <property type="term" value="F:transcription cis-regulatory region binding"/>
    <property type="evidence" value="ECO:0007669"/>
    <property type="project" value="TreeGrafter"/>
</dbReference>
<dbReference type="SUPFAM" id="SSF46689">
    <property type="entry name" value="Homeodomain-like"/>
    <property type="match status" value="1"/>
</dbReference>
<evidence type="ECO:0000256" key="2">
    <source>
        <dbReference type="PROSITE-ProRule" id="PRU00335"/>
    </source>
</evidence>